<dbReference type="InterPro" id="IPR014001">
    <property type="entry name" value="Helicase_ATP-bd"/>
</dbReference>
<dbReference type="SMART" id="SM00487">
    <property type="entry name" value="DEXDc"/>
    <property type="match status" value="1"/>
</dbReference>
<dbReference type="SMART" id="SM00847">
    <property type="entry name" value="HA2"/>
    <property type="match status" value="1"/>
</dbReference>
<dbReference type="SUPFAM" id="SSF52540">
    <property type="entry name" value="P-loop containing nucleoside triphosphate hydrolases"/>
    <property type="match status" value="1"/>
</dbReference>
<proteinExistence type="predicted"/>
<reference evidence="8 9" key="1">
    <citation type="submission" date="2017-02" db="EMBL/GenBank/DDBJ databases">
        <title>Genomic diversity within the haloalkaliphilic genus Thioalkalivibrio.</title>
        <authorList>
            <person name="Ahn A.-C."/>
            <person name="Meier-Kolthoff J."/>
            <person name="Overmars L."/>
            <person name="Richter M."/>
            <person name="Woyke T."/>
            <person name="Sorokin D.Y."/>
            <person name="Muyzer G."/>
        </authorList>
    </citation>
    <scope>NUCLEOTIDE SEQUENCE [LARGE SCALE GENOMIC DNA]</scope>
    <source>
        <strain evidence="8 9">HL17</strain>
    </source>
</reference>
<evidence type="ECO:0000256" key="5">
    <source>
        <dbReference type="SAM" id="MobiDB-lite"/>
    </source>
</evidence>
<sequence length="781" mass="84870">MPIDALHGDFAAALADGPVVVSAATGSGKSTRLPVWARDQGRVLVVEPRRVAATSLGHWVAGLLGGKPGREAGFAVRGEVRCDRDTQIVFATPGMALQWLAHNGLADFAVVVLDEFHERRWDTDLLYALLTETGRHRLVITSATIDGARLARELAGTHLESPGRSHPVALEHLAADPQAMPHAKDLATRVAEGVRTALARTDGDVLAFLPGRGEIAAAARALKDEPVACIELHAGASAEAQRHALQPGQERRVILATNVAESSVTIPGVTAVVDSGLERRTGRRNGRTVLALQAIAADSAEQRRGRAGRTAPGLCLRLWGRNAPLATNTPPELQREDLTEPVLAAACCDRPARELAFPDPPREEALERAEDRLRATHAIDADGRATEHGRRLFALPVDTALAHLVLAMPDAATAAFMADLAGALGSRRAVAVPPDDERERQDALTALGRACDATLRVAAVRGHAPDRVRIRREERREAHHLARQVRELAGLPARESQQEPESEPLAATAPRALTAAVAAAPELAFVRRERRRFALGNGGEEAEIGRDSLLAEDAEAAVVFDSHSLPGKGTRDTRTIATVLAPLEPDALIDAGVATPAIADPEWSADGLVVRRDWWHAGRVLRSDRTRPAGAAAREALASLILDDRLLAPAGSRLRDDLDAWALYLALGFEQGEAPDARDWLARRLQTLGVESDEDVALLEPEDLAFEGVPEWERERFDRRYPREVRLSGLHMRIHYDVARRTVTAEKIDGNRRDDPKRWELPAWQGWHVRFQRASRVVDVR</sequence>
<dbReference type="InterPro" id="IPR027417">
    <property type="entry name" value="P-loop_NTPase"/>
</dbReference>
<dbReference type="Gene3D" id="1.20.120.1080">
    <property type="match status" value="1"/>
</dbReference>
<feature type="domain" description="Helicase C-terminal" evidence="7">
    <location>
        <begin position="193"/>
        <end position="356"/>
    </location>
</feature>
<dbReference type="InterPro" id="IPR011545">
    <property type="entry name" value="DEAD/DEAH_box_helicase_dom"/>
</dbReference>
<keyword evidence="9" id="KW-1185">Reference proteome</keyword>
<dbReference type="EMBL" id="MUZR01000066">
    <property type="protein sequence ID" value="OOC09052.1"/>
    <property type="molecule type" value="Genomic_DNA"/>
</dbReference>
<dbReference type="RefSeq" id="WP_077244878.1">
    <property type="nucleotide sequence ID" value="NZ_MUZR01000066.1"/>
</dbReference>
<feature type="region of interest" description="Disordered" evidence="5">
    <location>
        <begin position="481"/>
        <end position="506"/>
    </location>
</feature>
<evidence type="ECO:0000313" key="9">
    <source>
        <dbReference type="Proteomes" id="UP000189177"/>
    </source>
</evidence>
<keyword evidence="3 8" id="KW-0347">Helicase</keyword>
<evidence type="ECO:0000256" key="1">
    <source>
        <dbReference type="ARBA" id="ARBA00022741"/>
    </source>
</evidence>
<dbReference type="InterPro" id="IPR007502">
    <property type="entry name" value="Helicase-assoc_dom"/>
</dbReference>
<keyword evidence="4" id="KW-0067">ATP-binding</keyword>
<evidence type="ECO:0000256" key="4">
    <source>
        <dbReference type="ARBA" id="ARBA00022840"/>
    </source>
</evidence>
<dbReference type="GO" id="GO:0016787">
    <property type="term" value="F:hydrolase activity"/>
    <property type="evidence" value="ECO:0007669"/>
    <property type="project" value="UniProtKB-KW"/>
</dbReference>
<gene>
    <name evidence="8" type="ORF">B1A74_13025</name>
</gene>
<name>A0A1V2ZV77_9GAMM</name>
<organism evidence="8 9">
    <name type="scientific">Thioalkalivibrio halophilus</name>
    <dbReference type="NCBI Taxonomy" id="252474"/>
    <lineage>
        <taxon>Bacteria</taxon>
        <taxon>Pseudomonadati</taxon>
        <taxon>Pseudomonadota</taxon>
        <taxon>Gammaproteobacteria</taxon>
        <taxon>Chromatiales</taxon>
        <taxon>Ectothiorhodospiraceae</taxon>
        <taxon>Thioalkalivibrio</taxon>
    </lineage>
</organism>
<feature type="domain" description="Helicase ATP-binding" evidence="6">
    <location>
        <begin position="10"/>
        <end position="163"/>
    </location>
</feature>
<dbReference type="OrthoDB" id="9805617at2"/>
<dbReference type="CDD" id="cd18791">
    <property type="entry name" value="SF2_C_RHA"/>
    <property type="match status" value="1"/>
</dbReference>
<dbReference type="Pfam" id="PF00270">
    <property type="entry name" value="DEAD"/>
    <property type="match status" value="1"/>
</dbReference>
<dbReference type="PROSITE" id="PS51192">
    <property type="entry name" value="HELICASE_ATP_BIND_1"/>
    <property type="match status" value="1"/>
</dbReference>
<dbReference type="InterPro" id="IPR001650">
    <property type="entry name" value="Helicase_C-like"/>
</dbReference>
<dbReference type="GO" id="GO:0005524">
    <property type="term" value="F:ATP binding"/>
    <property type="evidence" value="ECO:0007669"/>
    <property type="project" value="UniProtKB-KW"/>
</dbReference>
<dbReference type="GO" id="GO:0003676">
    <property type="term" value="F:nucleic acid binding"/>
    <property type="evidence" value="ECO:0007669"/>
    <property type="project" value="InterPro"/>
</dbReference>
<dbReference type="Gene3D" id="3.40.50.300">
    <property type="entry name" value="P-loop containing nucleotide triphosphate hydrolases"/>
    <property type="match status" value="2"/>
</dbReference>
<evidence type="ECO:0000259" key="7">
    <source>
        <dbReference type="PROSITE" id="PS51194"/>
    </source>
</evidence>
<dbReference type="GO" id="GO:0004386">
    <property type="term" value="F:helicase activity"/>
    <property type="evidence" value="ECO:0007669"/>
    <property type="project" value="UniProtKB-KW"/>
</dbReference>
<evidence type="ECO:0000256" key="3">
    <source>
        <dbReference type="ARBA" id="ARBA00022806"/>
    </source>
</evidence>
<keyword evidence="2" id="KW-0378">Hydrolase</keyword>
<dbReference type="CDD" id="cd17917">
    <property type="entry name" value="DEXHc_RHA-like"/>
    <property type="match status" value="1"/>
</dbReference>
<accession>A0A1V2ZV77</accession>
<dbReference type="PROSITE" id="PS51194">
    <property type="entry name" value="HELICASE_CTER"/>
    <property type="match status" value="1"/>
</dbReference>
<dbReference type="PANTHER" id="PTHR43519:SF1">
    <property type="entry name" value="ATP-DEPENDENT RNA HELICASE HRPB"/>
    <property type="match status" value="1"/>
</dbReference>
<dbReference type="AlphaFoldDB" id="A0A1V2ZV77"/>
<protein>
    <submittedName>
        <fullName evidence="8">Helicase</fullName>
    </submittedName>
</protein>
<dbReference type="Proteomes" id="UP000189177">
    <property type="component" value="Unassembled WGS sequence"/>
</dbReference>
<dbReference type="STRING" id="252474.B1A74_13025"/>
<dbReference type="SMART" id="SM00490">
    <property type="entry name" value="HELICc"/>
    <property type="match status" value="1"/>
</dbReference>
<evidence type="ECO:0000259" key="6">
    <source>
        <dbReference type="PROSITE" id="PS51192"/>
    </source>
</evidence>
<keyword evidence="1" id="KW-0547">Nucleotide-binding</keyword>
<dbReference type="Pfam" id="PF00271">
    <property type="entry name" value="Helicase_C"/>
    <property type="match status" value="1"/>
</dbReference>
<evidence type="ECO:0000313" key="8">
    <source>
        <dbReference type="EMBL" id="OOC09052.1"/>
    </source>
</evidence>
<comment type="caution">
    <text evidence="8">The sequence shown here is derived from an EMBL/GenBank/DDBJ whole genome shotgun (WGS) entry which is preliminary data.</text>
</comment>
<evidence type="ECO:0000256" key="2">
    <source>
        <dbReference type="ARBA" id="ARBA00022801"/>
    </source>
</evidence>
<dbReference type="PANTHER" id="PTHR43519">
    <property type="entry name" value="ATP-DEPENDENT RNA HELICASE HRPB"/>
    <property type="match status" value="1"/>
</dbReference>